<feature type="region of interest" description="Disordered" evidence="1">
    <location>
        <begin position="114"/>
        <end position="172"/>
    </location>
</feature>
<evidence type="ECO:0000313" key="2">
    <source>
        <dbReference type="EMBL" id="CAD7702165.1"/>
    </source>
</evidence>
<keyword evidence="3" id="KW-1185">Reference proteome</keyword>
<organism evidence="2 3">
    <name type="scientific">Ostreobium quekettii</name>
    <dbReference type="NCBI Taxonomy" id="121088"/>
    <lineage>
        <taxon>Eukaryota</taxon>
        <taxon>Viridiplantae</taxon>
        <taxon>Chlorophyta</taxon>
        <taxon>core chlorophytes</taxon>
        <taxon>Ulvophyceae</taxon>
        <taxon>TCBD clade</taxon>
        <taxon>Bryopsidales</taxon>
        <taxon>Ostreobineae</taxon>
        <taxon>Ostreobiaceae</taxon>
        <taxon>Ostreobium</taxon>
    </lineage>
</organism>
<reference evidence="2" key="1">
    <citation type="submission" date="2020-12" db="EMBL/GenBank/DDBJ databases">
        <authorList>
            <person name="Iha C."/>
        </authorList>
    </citation>
    <scope>NUCLEOTIDE SEQUENCE</scope>
</reference>
<dbReference type="Proteomes" id="UP000708148">
    <property type="component" value="Unassembled WGS sequence"/>
</dbReference>
<protein>
    <submittedName>
        <fullName evidence="2">Uncharacterized protein</fullName>
    </submittedName>
</protein>
<feature type="region of interest" description="Disordered" evidence="1">
    <location>
        <begin position="633"/>
        <end position="677"/>
    </location>
</feature>
<feature type="region of interest" description="Disordered" evidence="1">
    <location>
        <begin position="42"/>
        <end position="65"/>
    </location>
</feature>
<dbReference type="EMBL" id="CAJHUC010001730">
    <property type="protein sequence ID" value="CAD7702165.1"/>
    <property type="molecule type" value="Genomic_DNA"/>
</dbReference>
<proteinExistence type="predicted"/>
<gene>
    <name evidence="2" type="ORF">OSTQU699_LOCUS7522</name>
</gene>
<feature type="compositionally biased region" description="Polar residues" evidence="1">
    <location>
        <begin position="787"/>
        <end position="805"/>
    </location>
</feature>
<evidence type="ECO:0000256" key="1">
    <source>
        <dbReference type="SAM" id="MobiDB-lite"/>
    </source>
</evidence>
<accession>A0A8S1JEH3</accession>
<feature type="region of interest" description="Disordered" evidence="1">
    <location>
        <begin position="461"/>
        <end position="523"/>
    </location>
</feature>
<evidence type="ECO:0000313" key="3">
    <source>
        <dbReference type="Proteomes" id="UP000708148"/>
    </source>
</evidence>
<feature type="compositionally biased region" description="Low complexity" evidence="1">
    <location>
        <begin position="43"/>
        <end position="54"/>
    </location>
</feature>
<feature type="compositionally biased region" description="Low complexity" evidence="1">
    <location>
        <begin position="487"/>
        <end position="504"/>
    </location>
</feature>
<feature type="region of interest" description="Disordered" evidence="1">
    <location>
        <begin position="761"/>
        <end position="812"/>
    </location>
</feature>
<feature type="region of interest" description="Disordered" evidence="1">
    <location>
        <begin position="715"/>
        <end position="739"/>
    </location>
</feature>
<dbReference type="AlphaFoldDB" id="A0A8S1JEH3"/>
<sequence>MAVAVGDMAFRTSRDSNPFRQGELQRGTYDFRYDSGNYRRADSGVSGVSAASSSYHSPENASDHDSYCSVAEGYLSQGPEIIPRRTPDGLVADAGFGRQGGGVPLLHAHLPPLPSSSRSWRTSEESSFRTASTMREMTSPGSGSAGPGTPPVHPPRGTSAGVRPGGHAGGQSDFLDADPYARIKSLEANRFTQFGQQGRRRAKKPSMWKRLIFRGSSNWNKNEPEDVRRGTIQQAGLSPGVAGGVNIDSLPEHLAMMSLSSMKAQRYTQKYGQSQRGGGNLRGGMRSEYYDHEPLVESSQERWRSAAEGAARNEVEMHLDEFLKASVESFAPLRPAARSPPIGWYNNRAFSPRETRSSSPKSSESHVHVSLTTWDPAQKEAKPAIQDLMNTTPDHLMFSSFPTEETREEQAMPPKLMTSAPQGIDFFNMMGSDGSMSEEAGPSWRAEDSQRSIVVNIEVRESHEEVPQGSSGDETARGVQLARPPSHSHSIFSDSDSSSTGSSTPRALPPVTTGAPSNQAAVTGTWGLPQDLEAAPRPAGSNLPAVKHVQRGMFREPSTLGITSGDHIPFSIDSEYSQDTDPHILKPVTFQDKELFGEQPQAAGNATKSVDKSGLPIPSESIERFVNIPSMFTTETGFEDGHNSEQTAEESDRESSEASYGRKLQGNDRPSFEGTDADASKVTYQEIFEGVNKVLDNVAGIGVAGKEHREDKLTDLDSYGHTSGPTGKPHLSQKSRRLQAMSRAYQGASLWQEPLRAGIQTRGVPLEDSEATVSGDEYEEDRDDSAATKNTSDTSGQSAMTNFQGPSEPEVPRLKMDENFVPQLPAYCEDRMWTLAEVKRLSGVWMKDLRASDPPGPLCDFLELGWIFQKAITNSRHLQIEVSDEGVRMKAKLFGLFEQMEQLSWDSSGCLVPRRDLRTGFTHVWLERIPGGFRQWSQWDEPVAGDKVEDYHLTPDGQKLRVYAQLIRHTGQVLNTRTVFNRVSGRDTG</sequence>
<comment type="caution">
    <text evidence="2">The sequence shown here is derived from an EMBL/GenBank/DDBJ whole genome shotgun (WGS) entry which is preliminary data.</text>
</comment>
<feature type="region of interest" description="Disordered" evidence="1">
    <location>
        <begin position="1"/>
        <end position="23"/>
    </location>
</feature>
<name>A0A8S1JEH3_9CHLO</name>